<evidence type="ECO:0000259" key="2">
    <source>
        <dbReference type="PROSITE" id="PS50011"/>
    </source>
</evidence>
<dbReference type="InterPro" id="IPR050167">
    <property type="entry name" value="Ser_Thr_protein_kinase"/>
</dbReference>
<evidence type="ECO:0000256" key="1">
    <source>
        <dbReference type="SAM" id="MobiDB-lite"/>
    </source>
</evidence>
<dbReference type="PROSITE" id="PS50011">
    <property type="entry name" value="PROTEIN_KINASE_DOM"/>
    <property type="match status" value="1"/>
</dbReference>
<dbReference type="SUPFAM" id="SSF56112">
    <property type="entry name" value="Protein kinase-like (PK-like)"/>
    <property type="match status" value="1"/>
</dbReference>
<sequence>MIEENTDEKPKTRNIYKIDIKKYEIIKSIKEGDFDCVYSIRDKETHEGFSATTIYYSRENKDYKQIVTREINIMMEIRHPTLINFIGYSLKDFDGKKNITILMDHFKNISLSYVIKKARTRPDEIDFDNTDRQIILIGIARGMMFLHQNHIIHRDLNPSNIFLDEECEPHIIGHGFSKIHLTDQNKKTINQCEPTVYMAPETIKDNIYDTKTDVYSFGILMYELITNQIPFPELTNGEVTEQQIKTALIEKGLQPTFSVDIKKPIKELIESCWSKNPAERPTFEYIFYKLSFNEWDIEFHENDDNEEEEEKGEYKINYFLDDVYRKRVFQYVDKINEKSNVSDLLSRINSQEQEIESMKKEIEQLKKLQTGESTENAESKNSNKNGEEIQKMKNEIEQLKKLQITQKSHNELNLSQNDEIENMKKEIEELKKLQIDHIAKNINDDEIENMKKEIKQLKKLQKYQESESSGNSDDDEIQKLKKELSDQQKINNALIQHIKKMKASFKELSSKYEEITTEHTNHIQILAKEVRALKTAAKEAKQYSEEIIESSSKDEHEVEVDLEGGLIEPFGIVNNGGFSYINASLQCLLSLPLFVEQMDSLIANSSSKPILLSLFKSFIASEDHNPSKIKQIVSQKSSLISDSFQFTSLFIDVILEESQKGVADLFIGKFQMITKCTKCMNESIKEQEFSSINFSIKNMHSMVYIPFNFKENPIELKEKPKPNSKIQIMNSKTSVLIGQFVLMAKVGNQFKLIDDFQPDYSAIYAFELNSNKKGGSPLTVVQVKDKEGSLLTMPFICEIPNLTFVNEDELKTIVINRMKDILPVSTRSKIEELKKYIKFTKPNKFPHRFKTSIKTPMFCTSYVNVKILKKDVFNFTERSLKIQRKKVSLLNLFNCHIQQYQLEKCECEKCRNMSRVFHRVKYLKLPQILIFNLKRFDGLNDDSIPDETEISFPHSISFDLDESFNKLKINPDENEKSGKYELRAISHHSGLFKSGNNWANGKRANKWYELNDAAVDSISEPSEPTQSSYIAFYQHSS</sequence>
<evidence type="ECO:0008006" key="6">
    <source>
        <dbReference type="Google" id="ProtNLM"/>
    </source>
</evidence>
<evidence type="ECO:0000313" key="5">
    <source>
        <dbReference type="Proteomes" id="UP001470230"/>
    </source>
</evidence>
<dbReference type="Gene3D" id="3.90.70.10">
    <property type="entry name" value="Cysteine proteinases"/>
    <property type="match status" value="2"/>
</dbReference>
<evidence type="ECO:0000259" key="3">
    <source>
        <dbReference type="PROSITE" id="PS50235"/>
    </source>
</evidence>
<accession>A0ABR2K9V8</accession>
<comment type="caution">
    <text evidence="4">The sequence shown here is derived from an EMBL/GenBank/DDBJ whole genome shotgun (WGS) entry which is preliminary data.</text>
</comment>
<proteinExistence type="predicted"/>
<organism evidence="4 5">
    <name type="scientific">Tritrichomonas musculus</name>
    <dbReference type="NCBI Taxonomy" id="1915356"/>
    <lineage>
        <taxon>Eukaryota</taxon>
        <taxon>Metamonada</taxon>
        <taxon>Parabasalia</taxon>
        <taxon>Tritrichomonadida</taxon>
        <taxon>Tritrichomonadidae</taxon>
        <taxon>Tritrichomonas</taxon>
    </lineage>
</organism>
<dbReference type="InterPro" id="IPR000719">
    <property type="entry name" value="Prot_kinase_dom"/>
</dbReference>
<feature type="domain" description="USP" evidence="3">
    <location>
        <begin position="570"/>
        <end position="1036"/>
    </location>
</feature>
<dbReference type="InterPro" id="IPR001394">
    <property type="entry name" value="Peptidase_C19_UCH"/>
</dbReference>
<dbReference type="Proteomes" id="UP001470230">
    <property type="component" value="Unassembled WGS sequence"/>
</dbReference>
<protein>
    <recommendedName>
        <fullName evidence="6">Protein kinase domain-containing protein</fullName>
    </recommendedName>
</protein>
<keyword evidence="5" id="KW-1185">Reference proteome</keyword>
<dbReference type="PANTHER" id="PTHR23257">
    <property type="entry name" value="SERINE-THREONINE PROTEIN KINASE"/>
    <property type="match status" value="1"/>
</dbReference>
<feature type="region of interest" description="Disordered" evidence="1">
    <location>
        <begin position="367"/>
        <end position="387"/>
    </location>
</feature>
<dbReference type="InterPro" id="IPR028889">
    <property type="entry name" value="USP"/>
</dbReference>
<evidence type="ECO:0000313" key="4">
    <source>
        <dbReference type="EMBL" id="KAK8887844.1"/>
    </source>
</evidence>
<dbReference type="InterPro" id="IPR038765">
    <property type="entry name" value="Papain-like_cys_pep_sf"/>
</dbReference>
<reference evidence="4 5" key="1">
    <citation type="submission" date="2024-04" db="EMBL/GenBank/DDBJ databases">
        <title>Tritrichomonas musculus Genome.</title>
        <authorList>
            <person name="Alves-Ferreira E."/>
            <person name="Grigg M."/>
            <person name="Lorenzi H."/>
            <person name="Galac M."/>
        </authorList>
    </citation>
    <scope>NUCLEOTIDE SEQUENCE [LARGE SCALE GENOMIC DNA]</scope>
    <source>
        <strain evidence="4 5">EAF2021</strain>
    </source>
</reference>
<dbReference type="EMBL" id="JAPFFF010000006">
    <property type="protein sequence ID" value="KAK8887844.1"/>
    <property type="molecule type" value="Genomic_DNA"/>
</dbReference>
<feature type="domain" description="Protein kinase" evidence="2">
    <location>
        <begin position="23"/>
        <end position="292"/>
    </location>
</feature>
<dbReference type="SUPFAM" id="SSF54001">
    <property type="entry name" value="Cysteine proteinases"/>
    <property type="match status" value="1"/>
</dbReference>
<dbReference type="PROSITE" id="PS50235">
    <property type="entry name" value="USP_3"/>
    <property type="match status" value="1"/>
</dbReference>
<dbReference type="Pfam" id="PF00443">
    <property type="entry name" value="UCH"/>
    <property type="match status" value="1"/>
</dbReference>
<dbReference type="InterPro" id="IPR011009">
    <property type="entry name" value="Kinase-like_dom_sf"/>
</dbReference>
<dbReference type="CDD" id="cd02257">
    <property type="entry name" value="Peptidase_C19"/>
    <property type="match status" value="1"/>
</dbReference>
<name>A0ABR2K9V8_9EUKA</name>
<feature type="compositionally biased region" description="Polar residues" evidence="1">
    <location>
        <begin position="370"/>
        <end position="384"/>
    </location>
</feature>
<dbReference type="Gene3D" id="1.10.510.10">
    <property type="entry name" value="Transferase(Phosphotransferase) domain 1"/>
    <property type="match status" value="1"/>
</dbReference>
<dbReference type="Pfam" id="PF00069">
    <property type="entry name" value="Pkinase"/>
    <property type="match status" value="1"/>
</dbReference>
<gene>
    <name evidence="4" type="ORF">M9Y10_038901</name>
</gene>